<feature type="domain" description="N-acetyltransferase" evidence="20">
    <location>
        <begin position="1"/>
        <end position="122"/>
    </location>
</feature>
<reference evidence="21" key="2">
    <citation type="submission" date="2025-09" db="UniProtKB">
        <authorList>
            <consortium name="Ensembl"/>
        </authorList>
    </citation>
    <scope>IDENTIFICATION</scope>
</reference>
<keyword evidence="7 19" id="KW-0812">Transmembrane</keyword>
<evidence type="ECO:0000256" key="13">
    <source>
        <dbReference type="ARBA" id="ARBA00023315"/>
    </source>
</evidence>
<evidence type="ECO:0000256" key="5">
    <source>
        <dbReference type="ARBA" id="ARBA00022490"/>
    </source>
</evidence>
<evidence type="ECO:0000256" key="16">
    <source>
        <dbReference type="ARBA" id="ARBA00043248"/>
    </source>
</evidence>
<dbReference type="Gene3D" id="3.40.630.30">
    <property type="match status" value="1"/>
</dbReference>
<dbReference type="GO" id="GO:0017188">
    <property type="term" value="F:L-aspartate N-acetyltransferase activity"/>
    <property type="evidence" value="ECO:0007669"/>
    <property type="project" value="UniProtKB-EC"/>
</dbReference>
<dbReference type="Ensembl" id="ENSPMGT00000008743.1">
    <property type="protein sequence ID" value="ENSPMGP00000008215.1"/>
    <property type="gene ID" value="ENSPMGG00000006809.1"/>
</dbReference>
<evidence type="ECO:0000256" key="2">
    <source>
        <dbReference type="ARBA" id="ARBA00004304"/>
    </source>
</evidence>
<evidence type="ECO:0000256" key="4">
    <source>
        <dbReference type="ARBA" id="ARBA00004496"/>
    </source>
</evidence>
<dbReference type="InterPro" id="IPR050769">
    <property type="entry name" value="NAT_camello-type"/>
</dbReference>
<dbReference type="Pfam" id="PF00583">
    <property type="entry name" value="Acetyltransf_1"/>
    <property type="match status" value="1"/>
</dbReference>
<keyword evidence="22" id="KW-1185">Reference proteome</keyword>
<dbReference type="GO" id="GO:0005789">
    <property type="term" value="C:endoplasmic reticulum membrane"/>
    <property type="evidence" value="ECO:0007669"/>
    <property type="project" value="UniProtKB-SubCell"/>
</dbReference>
<evidence type="ECO:0000256" key="14">
    <source>
        <dbReference type="ARBA" id="ARBA00039136"/>
    </source>
</evidence>
<dbReference type="InterPro" id="IPR016181">
    <property type="entry name" value="Acyl_CoA_acyltransferase"/>
</dbReference>
<feature type="transmembrane region" description="Helical" evidence="19">
    <location>
        <begin position="16"/>
        <end position="36"/>
    </location>
</feature>
<evidence type="ECO:0000256" key="19">
    <source>
        <dbReference type="SAM" id="Phobius"/>
    </source>
</evidence>
<accession>A0A3B3ZUH8</accession>
<keyword evidence="12 19" id="KW-0472">Membrane</keyword>
<evidence type="ECO:0000256" key="10">
    <source>
        <dbReference type="ARBA" id="ARBA00022989"/>
    </source>
</evidence>
<dbReference type="InterPro" id="IPR000182">
    <property type="entry name" value="GNAT_dom"/>
</dbReference>
<dbReference type="Proteomes" id="UP000261520">
    <property type="component" value="Unplaced"/>
</dbReference>
<proteinExistence type="inferred from homology"/>
<evidence type="ECO:0000256" key="7">
    <source>
        <dbReference type="ARBA" id="ARBA00022692"/>
    </source>
</evidence>
<dbReference type="AlphaFoldDB" id="A0A3B3ZUH8"/>
<evidence type="ECO:0000256" key="3">
    <source>
        <dbReference type="ARBA" id="ARBA00004389"/>
    </source>
</evidence>
<protein>
    <recommendedName>
        <fullName evidence="15">N-acetylaspartate synthetase</fullName>
        <ecNumber evidence="14">2.3.1.17</ecNumber>
    </recommendedName>
    <alternativeName>
        <fullName evidence="16">N-acetyltransferase 8-like protein</fullName>
    </alternativeName>
</protein>
<keyword evidence="5" id="KW-0963">Cytoplasm</keyword>
<comment type="similarity">
    <text evidence="18">Belongs to the NAT8 family.</text>
</comment>
<evidence type="ECO:0000256" key="9">
    <source>
        <dbReference type="ARBA" id="ARBA00022848"/>
    </source>
</evidence>
<name>A0A3B3ZUH8_9GOBI</name>
<evidence type="ECO:0000256" key="8">
    <source>
        <dbReference type="ARBA" id="ARBA00022824"/>
    </source>
</evidence>
<dbReference type="GO" id="GO:0031966">
    <property type="term" value="C:mitochondrial membrane"/>
    <property type="evidence" value="ECO:0007669"/>
    <property type="project" value="UniProtKB-SubCell"/>
</dbReference>
<organism evidence="21 22">
    <name type="scientific">Periophthalmus magnuspinnatus</name>
    <dbReference type="NCBI Taxonomy" id="409849"/>
    <lineage>
        <taxon>Eukaryota</taxon>
        <taxon>Metazoa</taxon>
        <taxon>Chordata</taxon>
        <taxon>Craniata</taxon>
        <taxon>Vertebrata</taxon>
        <taxon>Euteleostomi</taxon>
        <taxon>Actinopterygii</taxon>
        <taxon>Neopterygii</taxon>
        <taxon>Teleostei</taxon>
        <taxon>Neoteleostei</taxon>
        <taxon>Acanthomorphata</taxon>
        <taxon>Gobiaria</taxon>
        <taxon>Gobiiformes</taxon>
        <taxon>Gobioidei</taxon>
        <taxon>Gobiidae</taxon>
        <taxon>Oxudercinae</taxon>
        <taxon>Periophthalmus</taxon>
    </lineage>
</organism>
<dbReference type="PANTHER" id="PTHR13947:SF11">
    <property type="entry name" value="N-ACETYLASPARTATE SYNTHETASE"/>
    <property type="match status" value="1"/>
</dbReference>
<keyword evidence="6" id="KW-0808">Transferase</keyword>
<dbReference type="CDD" id="cd04301">
    <property type="entry name" value="NAT_SF"/>
    <property type="match status" value="1"/>
</dbReference>
<evidence type="ECO:0000256" key="12">
    <source>
        <dbReference type="ARBA" id="ARBA00023136"/>
    </source>
</evidence>
<comment type="subcellular location">
    <subcellularLocation>
        <location evidence="4">Cytoplasm</location>
    </subcellularLocation>
    <subcellularLocation>
        <location evidence="3">Endoplasmic reticulum membrane</location>
        <topology evidence="3">Single-pass membrane protein</topology>
    </subcellularLocation>
    <subcellularLocation>
        <location evidence="1">Microsome membrane</location>
        <topology evidence="1">Single-pass membrane protein</topology>
    </subcellularLocation>
    <subcellularLocation>
        <location evidence="2">Mitochondrion membrane</location>
        <topology evidence="2">Single-pass membrane protein</topology>
    </subcellularLocation>
</comment>
<dbReference type="PANTHER" id="PTHR13947">
    <property type="entry name" value="GNAT FAMILY N-ACETYLTRANSFERASE"/>
    <property type="match status" value="1"/>
</dbReference>
<evidence type="ECO:0000256" key="15">
    <source>
        <dbReference type="ARBA" id="ARBA00041029"/>
    </source>
</evidence>
<evidence type="ECO:0000259" key="20">
    <source>
        <dbReference type="PROSITE" id="PS51186"/>
    </source>
</evidence>
<dbReference type="PROSITE" id="PS51186">
    <property type="entry name" value="GNAT"/>
    <property type="match status" value="1"/>
</dbReference>
<evidence type="ECO:0000256" key="11">
    <source>
        <dbReference type="ARBA" id="ARBA00023128"/>
    </source>
</evidence>
<dbReference type="EC" id="2.3.1.17" evidence="14"/>
<sequence length="153" mass="17415">MANIEHFYMRAPGSCLWVALLDGVVVGLVAAMKRSLEVVELKRMSVDRRYRCCGVGMALGQKVLEFASSQKYSKVILGTTNYTPAAHNLYRRLGFHCVGVTNGYHADSTGPGPSFLEWLFYRVCHHHYELKVQQKHIDFHYNGCSQILQSRIY</sequence>
<keyword evidence="11" id="KW-0496">Mitochondrion</keyword>
<dbReference type="SUPFAM" id="SSF55729">
    <property type="entry name" value="Acyl-CoA N-acyltransferases (Nat)"/>
    <property type="match status" value="1"/>
</dbReference>
<keyword evidence="9" id="KW-0492">Microsome</keyword>
<evidence type="ECO:0000313" key="22">
    <source>
        <dbReference type="Proteomes" id="UP000261520"/>
    </source>
</evidence>
<evidence type="ECO:0000256" key="17">
    <source>
        <dbReference type="ARBA" id="ARBA00049272"/>
    </source>
</evidence>
<keyword evidence="13" id="KW-0012">Acyltransferase</keyword>
<dbReference type="STRING" id="409849.ENSPMGP00000008215"/>
<evidence type="ECO:0000256" key="1">
    <source>
        <dbReference type="ARBA" id="ARBA00004111"/>
    </source>
</evidence>
<reference evidence="21" key="1">
    <citation type="submission" date="2025-08" db="UniProtKB">
        <authorList>
            <consortium name="Ensembl"/>
        </authorList>
    </citation>
    <scope>IDENTIFICATION</scope>
</reference>
<keyword evidence="8" id="KW-0256">Endoplasmic reticulum</keyword>
<evidence type="ECO:0000256" key="6">
    <source>
        <dbReference type="ARBA" id="ARBA00022679"/>
    </source>
</evidence>
<evidence type="ECO:0000256" key="18">
    <source>
        <dbReference type="ARBA" id="ARBA00093466"/>
    </source>
</evidence>
<comment type="catalytic activity">
    <reaction evidence="17">
        <text>L-aspartate + acetyl-CoA = N-acetyl-L-aspartate + CoA + H(+)</text>
        <dbReference type="Rhea" id="RHEA:14165"/>
        <dbReference type="ChEBI" id="CHEBI:15378"/>
        <dbReference type="ChEBI" id="CHEBI:16953"/>
        <dbReference type="ChEBI" id="CHEBI:29991"/>
        <dbReference type="ChEBI" id="CHEBI:57287"/>
        <dbReference type="ChEBI" id="CHEBI:57288"/>
        <dbReference type="EC" id="2.3.1.17"/>
    </reaction>
    <physiologicalReaction direction="left-to-right" evidence="17">
        <dbReference type="Rhea" id="RHEA:14166"/>
    </physiologicalReaction>
</comment>
<keyword evidence="10 19" id="KW-1133">Transmembrane helix</keyword>
<evidence type="ECO:0000313" key="21">
    <source>
        <dbReference type="Ensembl" id="ENSPMGP00000008215.1"/>
    </source>
</evidence>